<dbReference type="Gene3D" id="3.10.20.70">
    <property type="entry name" value="Glutamine synthetase, N-terminal domain"/>
    <property type="match status" value="1"/>
</dbReference>
<evidence type="ECO:0000256" key="4">
    <source>
        <dbReference type="RuleBase" id="RU000384"/>
    </source>
</evidence>
<dbReference type="SUPFAM" id="SSF54368">
    <property type="entry name" value="Glutamine synthetase, N-terminal domain"/>
    <property type="match status" value="1"/>
</dbReference>
<sequence length="453" mass="49702">MNAPANTTDTPWPTGSATRETLQRLLNDRSVTDIMLAVPDIQGRLQGKIFNARVFLERMTGGAEMCSYILATDIEMTLLDGFELTGWADGFGDFLVTPDLDNVRMLPHRPGTALVFGTPVHDDDTPVGVAPRYMLSTQLERLRELGYLVKAGVEAEFVLYTDGPSGQEPAWSENLDYGLQHPPVVDDFFRHLGEALNDAGIPYEAIKTEGAAGQAEVTFAYGDALAACDDYAVFRQIVAAVAKRHGMTPVFMAAPETGVGSGLHLHLSLWNEHDQPAFAHRRGEDLPPVTKHALAGLISATPHMAPLYAPTVNSYKRFQPHSFAPTRYNWGFDHRGCAIRVTGHGNGAHLEVRLAGADANAYLALTAYIAAMAHGIEEKLTVRPARDGDAYQDQDSIPLYADLAEAVAYFEHSTVAGFLLDKDVVRHYSHAARAELTWSRRHVTDVERQRGIR</sequence>
<dbReference type="GO" id="GO:0006542">
    <property type="term" value="P:glutamine biosynthetic process"/>
    <property type="evidence" value="ECO:0007669"/>
    <property type="project" value="InterPro"/>
</dbReference>
<gene>
    <name evidence="6" type="ORF">AQJ54_42490</name>
</gene>
<comment type="similarity">
    <text evidence="1 3 4">Belongs to the glutamine synthetase family.</text>
</comment>
<dbReference type="AlphaFoldDB" id="A0A101RM89"/>
<organism evidence="6 7">
    <name type="scientific">Streptomyces griseorubiginosus</name>
    <dbReference type="NCBI Taxonomy" id="67304"/>
    <lineage>
        <taxon>Bacteria</taxon>
        <taxon>Bacillati</taxon>
        <taxon>Actinomycetota</taxon>
        <taxon>Actinomycetes</taxon>
        <taxon>Kitasatosporales</taxon>
        <taxon>Streptomycetaceae</taxon>
        <taxon>Streptomyces</taxon>
    </lineage>
</organism>
<evidence type="ECO:0000313" key="7">
    <source>
        <dbReference type="Proteomes" id="UP000054375"/>
    </source>
</evidence>
<evidence type="ECO:0000256" key="3">
    <source>
        <dbReference type="PROSITE-ProRule" id="PRU01331"/>
    </source>
</evidence>
<protein>
    <recommendedName>
        <fullName evidence="5">GS catalytic domain-containing protein</fullName>
    </recommendedName>
</protein>
<dbReference type="SUPFAM" id="SSF55931">
    <property type="entry name" value="Glutamine synthetase/guanido kinase"/>
    <property type="match status" value="1"/>
</dbReference>
<dbReference type="PANTHER" id="PTHR43785:SF12">
    <property type="entry name" value="TYPE-1 GLUTAMINE SYNTHETASE 2"/>
    <property type="match status" value="1"/>
</dbReference>
<dbReference type="Gene3D" id="3.30.590.10">
    <property type="entry name" value="Glutamine synthetase/guanido kinase, catalytic domain"/>
    <property type="match status" value="1"/>
</dbReference>
<keyword evidence="7" id="KW-1185">Reference proteome</keyword>
<evidence type="ECO:0000256" key="2">
    <source>
        <dbReference type="ARBA" id="ARBA00022598"/>
    </source>
</evidence>
<feature type="domain" description="GS catalytic" evidence="5">
    <location>
        <begin position="131"/>
        <end position="453"/>
    </location>
</feature>
<evidence type="ECO:0000313" key="6">
    <source>
        <dbReference type="EMBL" id="KUN58220.1"/>
    </source>
</evidence>
<keyword evidence="2" id="KW-0436">Ligase</keyword>
<dbReference type="InterPro" id="IPR008146">
    <property type="entry name" value="Gln_synth_cat_dom"/>
</dbReference>
<dbReference type="SMART" id="SM01230">
    <property type="entry name" value="Gln-synt_C"/>
    <property type="match status" value="1"/>
</dbReference>
<dbReference type="Pfam" id="PF00120">
    <property type="entry name" value="Gln-synt_C"/>
    <property type="match status" value="1"/>
</dbReference>
<name>A0A101RM89_9ACTN</name>
<dbReference type="Proteomes" id="UP000054375">
    <property type="component" value="Unassembled WGS sequence"/>
</dbReference>
<dbReference type="PANTHER" id="PTHR43785">
    <property type="entry name" value="GAMMA-GLUTAMYLPUTRESCINE SYNTHETASE"/>
    <property type="match status" value="1"/>
</dbReference>
<reference evidence="6 7" key="1">
    <citation type="submission" date="2015-10" db="EMBL/GenBank/DDBJ databases">
        <title>Draft genome sequence of Streptomyces griseorubiginosus DSM 40469, type strain for the species Streptomyces griseorubiginosus.</title>
        <authorList>
            <person name="Ruckert C."/>
            <person name="Winkler A."/>
            <person name="Kalinowski J."/>
            <person name="Kampfer P."/>
            <person name="Glaeser S."/>
        </authorList>
    </citation>
    <scope>NUCLEOTIDE SEQUENCE [LARGE SCALE GENOMIC DNA]</scope>
    <source>
        <strain evidence="6 7">DSM 40469</strain>
    </source>
</reference>
<dbReference type="GO" id="GO:0004356">
    <property type="term" value="F:glutamine synthetase activity"/>
    <property type="evidence" value="ECO:0007669"/>
    <property type="project" value="InterPro"/>
</dbReference>
<dbReference type="PROSITE" id="PS51987">
    <property type="entry name" value="GS_CATALYTIC"/>
    <property type="match status" value="1"/>
</dbReference>
<dbReference type="InterPro" id="IPR014746">
    <property type="entry name" value="Gln_synth/guanido_kin_cat_dom"/>
</dbReference>
<dbReference type="RefSeq" id="WP_062246938.1">
    <property type="nucleotide sequence ID" value="NZ_KQ948753.1"/>
</dbReference>
<evidence type="ECO:0000259" key="5">
    <source>
        <dbReference type="PROSITE" id="PS51987"/>
    </source>
</evidence>
<evidence type="ECO:0000256" key="1">
    <source>
        <dbReference type="ARBA" id="ARBA00009897"/>
    </source>
</evidence>
<comment type="caution">
    <text evidence="6">The sequence shown here is derived from an EMBL/GenBank/DDBJ whole genome shotgun (WGS) entry which is preliminary data.</text>
</comment>
<dbReference type="InterPro" id="IPR036651">
    <property type="entry name" value="Gln_synt_N_sf"/>
</dbReference>
<accession>A0A101RM89</accession>
<dbReference type="EMBL" id="LMWV01000050">
    <property type="protein sequence ID" value="KUN58220.1"/>
    <property type="molecule type" value="Genomic_DNA"/>
</dbReference>
<proteinExistence type="inferred from homology"/>